<evidence type="ECO:0000256" key="1">
    <source>
        <dbReference type="SAM" id="MobiDB-lite"/>
    </source>
</evidence>
<keyword evidence="3" id="KW-1185">Reference proteome</keyword>
<dbReference type="AlphaFoldDB" id="A0AAV4EE61"/>
<gene>
    <name evidence="2" type="ORF">ElyMa_000051300</name>
</gene>
<organism evidence="2 3">
    <name type="scientific">Elysia marginata</name>
    <dbReference type="NCBI Taxonomy" id="1093978"/>
    <lineage>
        <taxon>Eukaryota</taxon>
        <taxon>Metazoa</taxon>
        <taxon>Spiralia</taxon>
        <taxon>Lophotrochozoa</taxon>
        <taxon>Mollusca</taxon>
        <taxon>Gastropoda</taxon>
        <taxon>Heterobranchia</taxon>
        <taxon>Euthyneura</taxon>
        <taxon>Panpulmonata</taxon>
        <taxon>Sacoglossa</taxon>
        <taxon>Placobranchoidea</taxon>
        <taxon>Plakobranchidae</taxon>
        <taxon>Elysia</taxon>
    </lineage>
</organism>
<evidence type="ECO:0000313" key="2">
    <source>
        <dbReference type="EMBL" id="GFR59277.1"/>
    </source>
</evidence>
<dbReference type="Proteomes" id="UP000762676">
    <property type="component" value="Unassembled WGS sequence"/>
</dbReference>
<reference evidence="2 3" key="1">
    <citation type="journal article" date="2021" name="Elife">
        <title>Chloroplast acquisition without the gene transfer in kleptoplastic sea slugs, Plakobranchus ocellatus.</title>
        <authorList>
            <person name="Maeda T."/>
            <person name="Takahashi S."/>
            <person name="Yoshida T."/>
            <person name="Shimamura S."/>
            <person name="Takaki Y."/>
            <person name="Nagai Y."/>
            <person name="Toyoda A."/>
            <person name="Suzuki Y."/>
            <person name="Arimoto A."/>
            <person name="Ishii H."/>
            <person name="Satoh N."/>
            <person name="Nishiyama T."/>
            <person name="Hasebe M."/>
            <person name="Maruyama T."/>
            <person name="Minagawa J."/>
            <person name="Obokata J."/>
            <person name="Shigenobu S."/>
        </authorList>
    </citation>
    <scope>NUCLEOTIDE SEQUENCE [LARGE SCALE GENOMIC DNA]</scope>
</reference>
<accession>A0AAV4EE61</accession>
<dbReference type="EMBL" id="BMAT01000080">
    <property type="protein sequence ID" value="GFR59277.1"/>
    <property type="molecule type" value="Genomic_DNA"/>
</dbReference>
<name>A0AAV4EE61_9GAST</name>
<feature type="region of interest" description="Disordered" evidence="1">
    <location>
        <begin position="1"/>
        <end position="55"/>
    </location>
</feature>
<protein>
    <submittedName>
        <fullName evidence="2">Uncharacterized protein</fullName>
    </submittedName>
</protein>
<comment type="caution">
    <text evidence="2">The sequence shown here is derived from an EMBL/GenBank/DDBJ whole genome shotgun (WGS) entry which is preliminary data.</text>
</comment>
<proteinExistence type="predicted"/>
<evidence type="ECO:0000313" key="3">
    <source>
        <dbReference type="Proteomes" id="UP000762676"/>
    </source>
</evidence>
<sequence length="103" mass="9433">MPSIEDKCRRGITASSSAASEDVDGGRGATLADCGGGAGDDTDGRGGRATGDGGDNGCSGGVAAGFTGSATGLAGVSVGGGRVVVIDVAPDNGGEVNGSVAGC</sequence>